<evidence type="ECO:0000259" key="1">
    <source>
        <dbReference type="PROSITE" id="PS51502"/>
    </source>
</evidence>
<dbReference type="OrthoDB" id="9808130at2"/>
<dbReference type="Gene3D" id="3.30.70.100">
    <property type="match status" value="1"/>
</dbReference>
<dbReference type="InterPro" id="IPR013097">
    <property type="entry name" value="Dabb"/>
</dbReference>
<name>A0A7X2S7S3_9BACI</name>
<dbReference type="EMBL" id="WMIB01000019">
    <property type="protein sequence ID" value="MTH54850.1"/>
    <property type="molecule type" value="Genomic_DNA"/>
</dbReference>
<evidence type="ECO:0000313" key="3">
    <source>
        <dbReference type="Proteomes" id="UP000434639"/>
    </source>
</evidence>
<evidence type="ECO:0000313" key="2">
    <source>
        <dbReference type="EMBL" id="MTH54850.1"/>
    </source>
</evidence>
<proteinExistence type="predicted"/>
<organism evidence="2 3">
    <name type="scientific">Metabacillus mangrovi</name>
    <dbReference type="NCBI Taxonomy" id="1491830"/>
    <lineage>
        <taxon>Bacteria</taxon>
        <taxon>Bacillati</taxon>
        <taxon>Bacillota</taxon>
        <taxon>Bacilli</taxon>
        <taxon>Bacillales</taxon>
        <taxon>Bacillaceae</taxon>
        <taxon>Metabacillus</taxon>
    </lineage>
</organism>
<dbReference type="PROSITE" id="PS51502">
    <property type="entry name" value="S_R_A_B_BARREL"/>
    <property type="match status" value="1"/>
</dbReference>
<dbReference type="SUPFAM" id="SSF54909">
    <property type="entry name" value="Dimeric alpha+beta barrel"/>
    <property type="match status" value="1"/>
</dbReference>
<keyword evidence="3" id="KW-1185">Reference proteome</keyword>
<accession>A0A7X2S7S3</accession>
<sequence length="96" mass="11139">MIVNNLLLRLKKNDKDQIMQTRNVLLSMKNSIKYLLKIQVELNTRFGEDDYDLILITTFKTREDMGKYLSHPKHLEAAKFISGVLDSQASVCYETS</sequence>
<protein>
    <submittedName>
        <fullName evidence="2">Dabb family protein</fullName>
    </submittedName>
</protein>
<dbReference type="RefSeq" id="WP_155113361.1">
    <property type="nucleotide sequence ID" value="NZ_WMIB01000019.1"/>
</dbReference>
<feature type="domain" description="Stress-response A/B barrel" evidence="1">
    <location>
        <begin position="2"/>
        <end position="93"/>
    </location>
</feature>
<dbReference type="Pfam" id="PF07876">
    <property type="entry name" value="Dabb"/>
    <property type="match status" value="1"/>
</dbReference>
<reference evidence="2 3" key="1">
    <citation type="journal article" date="2017" name="Int. J. Syst. Evol. Microbiol.">
        <title>Bacillus mangrovi sp. nov., isolated from a sediment sample from a mangrove forest.</title>
        <authorList>
            <person name="Gupta V."/>
            <person name="Singh P.K."/>
            <person name="Korpole S."/>
            <person name="Tanuku N.R.S."/>
            <person name="Pinnaka A.K."/>
        </authorList>
    </citation>
    <scope>NUCLEOTIDE SEQUENCE [LARGE SCALE GENOMIC DNA]</scope>
    <source>
        <strain evidence="2 3">KCTC 33872</strain>
    </source>
</reference>
<gene>
    <name evidence="2" type="ORF">GKZ89_15720</name>
</gene>
<comment type="caution">
    <text evidence="2">The sequence shown here is derived from an EMBL/GenBank/DDBJ whole genome shotgun (WGS) entry which is preliminary data.</text>
</comment>
<dbReference type="AlphaFoldDB" id="A0A7X2S7S3"/>
<dbReference type="SMART" id="SM00886">
    <property type="entry name" value="Dabb"/>
    <property type="match status" value="1"/>
</dbReference>
<dbReference type="InterPro" id="IPR011008">
    <property type="entry name" value="Dimeric_a/b-barrel"/>
</dbReference>
<dbReference type="Proteomes" id="UP000434639">
    <property type="component" value="Unassembled WGS sequence"/>
</dbReference>